<dbReference type="EMBL" id="BONY01000030">
    <property type="protein sequence ID" value="GIH06813.1"/>
    <property type="molecule type" value="Genomic_DNA"/>
</dbReference>
<dbReference type="SUPFAM" id="SSF47413">
    <property type="entry name" value="lambda repressor-like DNA-binding domains"/>
    <property type="match status" value="1"/>
</dbReference>
<name>A0A8J3Q9U9_9ACTN</name>
<organism evidence="2 3">
    <name type="scientific">Rhizocola hellebori</name>
    <dbReference type="NCBI Taxonomy" id="1392758"/>
    <lineage>
        <taxon>Bacteria</taxon>
        <taxon>Bacillati</taxon>
        <taxon>Actinomycetota</taxon>
        <taxon>Actinomycetes</taxon>
        <taxon>Micromonosporales</taxon>
        <taxon>Micromonosporaceae</taxon>
        <taxon>Rhizocola</taxon>
    </lineage>
</organism>
<dbReference type="GO" id="GO:0003677">
    <property type="term" value="F:DNA binding"/>
    <property type="evidence" value="ECO:0007669"/>
    <property type="project" value="InterPro"/>
</dbReference>
<proteinExistence type="predicted"/>
<dbReference type="AlphaFoldDB" id="A0A8J3Q9U9"/>
<accession>A0A8J3Q9U9</accession>
<reference evidence="2" key="1">
    <citation type="submission" date="2021-01" db="EMBL/GenBank/DDBJ databases">
        <title>Whole genome shotgun sequence of Rhizocola hellebori NBRC 109834.</title>
        <authorList>
            <person name="Komaki H."/>
            <person name="Tamura T."/>
        </authorList>
    </citation>
    <scope>NUCLEOTIDE SEQUENCE</scope>
    <source>
        <strain evidence="2">NBRC 109834</strain>
    </source>
</reference>
<dbReference type="SMART" id="SM00530">
    <property type="entry name" value="HTH_XRE"/>
    <property type="match status" value="1"/>
</dbReference>
<feature type="domain" description="HTH cro/C1-type" evidence="1">
    <location>
        <begin position="6"/>
        <end position="61"/>
    </location>
</feature>
<dbReference type="InterPro" id="IPR010982">
    <property type="entry name" value="Lambda_DNA-bd_dom_sf"/>
</dbReference>
<evidence type="ECO:0000313" key="3">
    <source>
        <dbReference type="Proteomes" id="UP000612899"/>
    </source>
</evidence>
<dbReference type="Proteomes" id="UP000612899">
    <property type="component" value="Unassembled WGS sequence"/>
</dbReference>
<evidence type="ECO:0000313" key="2">
    <source>
        <dbReference type="EMBL" id="GIH06813.1"/>
    </source>
</evidence>
<protein>
    <recommendedName>
        <fullName evidence="1">HTH cro/C1-type domain-containing protein</fullName>
    </recommendedName>
</protein>
<sequence>MTFAARLQQLIAVRGLSYRALAAQTYYSKSFLHDLARGRKQPNLDTATRIDDALQAGGTLVALVTSASEDETAAAELARRVNASDVSDETMSQLEAAFDDLAVRYPNTAPGLLIGPTRMHLDHVGQLLDARMTLVHHRRLLVVGGWLSLLAATLHIDMRQPDAARGRLAVATDLARHGEHDELRAWCLETRAWELLVNGEYMGAASLSRQAQALAPRGTSALIQATAQEGRAWARMHDIAATRRSLDAVDRLVSSLAQPDRPEHHYRYDPDKALSYTATTLAWAGDPAAEPYTRAVIAQLESSHGVPRPRRAALARLDLGLALVARDEIDEAAAVGVQAITSGLLVKSTWWRATEILAAVEESGLAEAADLREAYETYRP</sequence>
<gene>
    <name evidence="2" type="ORF">Rhe02_48800</name>
</gene>
<dbReference type="InterPro" id="IPR001387">
    <property type="entry name" value="Cro/C1-type_HTH"/>
</dbReference>
<dbReference type="Gene3D" id="1.10.260.40">
    <property type="entry name" value="lambda repressor-like DNA-binding domains"/>
    <property type="match status" value="1"/>
</dbReference>
<dbReference type="Pfam" id="PF13560">
    <property type="entry name" value="HTH_31"/>
    <property type="match status" value="1"/>
</dbReference>
<evidence type="ECO:0000259" key="1">
    <source>
        <dbReference type="SMART" id="SM00530"/>
    </source>
</evidence>
<keyword evidence="3" id="KW-1185">Reference proteome</keyword>
<dbReference type="CDD" id="cd00093">
    <property type="entry name" value="HTH_XRE"/>
    <property type="match status" value="1"/>
</dbReference>
<comment type="caution">
    <text evidence="2">The sequence shown here is derived from an EMBL/GenBank/DDBJ whole genome shotgun (WGS) entry which is preliminary data.</text>
</comment>